<organism evidence="2 3">
    <name type="scientific">Rhodopirellula baltica SH28</name>
    <dbReference type="NCBI Taxonomy" id="993517"/>
    <lineage>
        <taxon>Bacteria</taxon>
        <taxon>Pseudomonadati</taxon>
        <taxon>Planctomycetota</taxon>
        <taxon>Planctomycetia</taxon>
        <taxon>Pirellulales</taxon>
        <taxon>Pirellulaceae</taxon>
        <taxon>Rhodopirellula</taxon>
    </lineage>
</organism>
<gene>
    <name evidence="2" type="ORF">RBSH_01205</name>
</gene>
<feature type="region of interest" description="Disordered" evidence="1">
    <location>
        <begin position="24"/>
        <end position="46"/>
    </location>
</feature>
<accession>K5EC68</accession>
<proteinExistence type="predicted"/>
<sequence>MGMVVDCHRESKCVEDASIIVEPGSRRASASDGKHASDMFATPMQV</sequence>
<comment type="caution">
    <text evidence="2">The sequence shown here is derived from an EMBL/GenBank/DDBJ whole genome shotgun (WGS) entry which is preliminary data.</text>
</comment>
<name>K5EC68_RHOBT</name>
<dbReference type="PATRIC" id="fig|993517.3.peg.1320"/>
<evidence type="ECO:0000256" key="1">
    <source>
        <dbReference type="SAM" id="MobiDB-lite"/>
    </source>
</evidence>
<dbReference type="Proteomes" id="UP000007993">
    <property type="component" value="Unassembled WGS sequence"/>
</dbReference>
<protein>
    <submittedName>
        <fullName evidence="2">Uncharacterized protein</fullName>
    </submittedName>
</protein>
<dbReference type="EMBL" id="AMCW01000026">
    <property type="protein sequence ID" value="EKK03471.1"/>
    <property type="molecule type" value="Genomic_DNA"/>
</dbReference>
<reference evidence="2 3" key="1">
    <citation type="journal article" date="2013" name="Mar. Genomics">
        <title>Expression of sulfatases in Rhodopirellula baltica and the diversity of sulfatases in the genus Rhodopirellula.</title>
        <authorList>
            <person name="Wegner C.E."/>
            <person name="Richter-Heitmann T."/>
            <person name="Klindworth A."/>
            <person name="Klockow C."/>
            <person name="Richter M."/>
            <person name="Achstetter T."/>
            <person name="Glockner F.O."/>
            <person name="Harder J."/>
        </authorList>
    </citation>
    <scope>NUCLEOTIDE SEQUENCE [LARGE SCALE GENOMIC DNA]</scope>
    <source>
        <strain evidence="2 3">SH28</strain>
    </source>
</reference>
<evidence type="ECO:0000313" key="3">
    <source>
        <dbReference type="Proteomes" id="UP000007993"/>
    </source>
</evidence>
<evidence type="ECO:0000313" key="2">
    <source>
        <dbReference type="EMBL" id="EKK03471.1"/>
    </source>
</evidence>
<dbReference type="AlphaFoldDB" id="K5EC68"/>